<evidence type="ECO:0000256" key="2">
    <source>
        <dbReference type="ARBA" id="ARBA00022840"/>
    </source>
</evidence>
<accession>A0A9W9ZRA9</accession>
<dbReference type="InterPro" id="IPR007111">
    <property type="entry name" value="NACHT_NTPase"/>
</dbReference>
<dbReference type="InterPro" id="IPR032675">
    <property type="entry name" value="LRR_dom_sf"/>
</dbReference>
<protein>
    <submittedName>
        <fullName evidence="4">NACHT, LRR and PYD domains-containing protein</fullName>
    </submittedName>
</protein>
<dbReference type="Gene3D" id="3.80.10.10">
    <property type="entry name" value="Ribonuclease Inhibitor"/>
    <property type="match status" value="1"/>
</dbReference>
<dbReference type="PANTHER" id="PTHR46844">
    <property type="entry name" value="SLR5058 PROTEIN"/>
    <property type="match status" value="1"/>
</dbReference>
<dbReference type="EMBL" id="MU825876">
    <property type="protein sequence ID" value="KAJ7386523.1"/>
    <property type="molecule type" value="Genomic_DNA"/>
</dbReference>
<evidence type="ECO:0000313" key="4">
    <source>
        <dbReference type="EMBL" id="KAJ7386523.1"/>
    </source>
</evidence>
<evidence type="ECO:0000256" key="1">
    <source>
        <dbReference type="ARBA" id="ARBA00022741"/>
    </source>
</evidence>
<keyword evidence="2" id="KW-0067">ATP-binding</keyword>
<dbReference type="OrthoDB" id="120976at2759"/>
<dbReference type="CDD" id="cd00009">
    <property type="entry name" value="AAA"/>
    <property type="match status" value="1"/>
</dbReference>
<feature type="domain" description="NACHT" evidence="3">
    <location>
        <begin position="173"/>
        <end position="395"/>
    </location>
</feature>
<comment type="caution">
    <text evidence="4">The sequence shown here is derived from an EMBL/GenBank/DDBJ whole genome shotgun (WGS) entry which is preliminary data.</text>
</comment>
<dbReference type="SUPFAM" id="SSF52540">
    <property type="entry name" value="P-loop containing nucleoside triphosphate hydrolases"/>
    <property type="match status" value="1"/>
</dbReference>
<dbReference type="PANTHER" id="PTHR46844:SF1">
    <property type="entry name" value="SLR5058 PROTEIN"/>
    <property type="match status" value="1"/>
</dbReference>
<reference evidence="4" key="1">
    <citation type="submission" date="2023-01" db="EMBL/GenBank/DDBJ databases">
        <title>Genome assembly of the deep-sea coral Lophelia pertusa.</title>
        <authorList>
            <person name="Herrera S."/>
            <person name="Cordes E."/>
        </authorList>
    </citation>
    <scope>NUCLEOTIDE SEQUENCE</scope>
    <source>
        <strain evidence="4">USNM1676648</strain>
        <tissue evidence="4">Polyp</tissue>
    </source>
</reference>
<keyword evidence="5" id="KW-1185">Reference proteome</keyword>
<evidence type="ECO:0000313" key="5">
    <source>
        <dbReference type="Proteomes" id="UP001163046"/>
    </source>
</evidence>
<dbReference type="PROSITE" id="PS50837">
    <property type="entry name" value="NACHT"/>
    <property type="match status" value="1"/>
</dbReference>
<dbReference type="Gene3D" id="3.40.50.300">
    <property type="entry name" value="P-loop containing nucleotide triphosphate hydrolases"/>
    <property type="match status" value="1"/>
</dbReference>
<dbReference type="InterPro" id="IPR027417">
    <property type="entry name" value="P-loop_NTPase"/>
</dbReference>
<evidence type="ECO:0000259" key="3">
    <source>
        <dbReference type="PROSITE" id="PS50837"/>
    </source>
</evidence>
<sequence>MVNLTFGAFGSRQRPKIKHKAFFGAYSGESDEELLLDPPLLYADKISLPDLEGAFGNGQSLKHNWIPSFYDTPSVESDEGYNCRLVVQRLKDEYIRRSNLKPLLWINSCIHLPLDNVYTRLKIKQRRKVAFQLTNKEVHMYEMFGLEEKEVNDAYRDVLEYGETRPPERQRARMVLVEGSPGIGKTTFCLKMANGWANKAIPKQYDFPEFQMMFLLKCRDMNGDVIEAIDDQLLTDDMTNKQKKELIDYISDLNNQEKILIILDGLDELPQRAEKPLDRLLQRKVLSRCFILATTRQEIGIKVRQCYDFDSLLQISGFTIEDASEYVRKHFKNVDPDNYSKGERLIQAIQENTFLHALRKNPLHLLLLCVVFEDYTGELPKSRTELYEIIFECLLKRYCFKNDRERRCDDNKALENQFNDSTFALGKLAWRSLQEDRNYFLKEELDKLTNGNGLLAIRSGLVFMEASAKKLNPQHQYHFLHKTFQEFLAASYLADMLKDEIDQKKSEKEVINIFDHFRLDRRKISVGTDSKRDWTWNSPDGDCALLIEILNESGASNDLATVVCPCIPLPKSLELSSKDLPCLKVLRYALEGSTVQSNVVPLRLTSLSITHGHSLSEHSASDLLHILDNDKALKDLSISAADVTNLLATTLLKVLSSNSSLSSLTLKTFKSTFVFGGSSLILEQFNDCRSSWPCALTSELSRVTQLTSLKMKMYGPPNNAAIETLIKLLLFNKSIICLSLLIDGSMEDSLATALSEGLLGETSLEYLTVVVHGSLNSLGAVSLEKGFVENRTLHSLIFKVLGEVPKHWATVVGKILAANTSWKSLTLHPNVYGKFSNVPDLFHHPMSIDDVLQSLTISIFGEMSIHDAEAVCGHLLQHPSLSSVNLNVHGNISNGVADCLVTFFIANNVLSSLTINLWGEMTSYGKTSLQRLQEESQIQFFTLKLLGLVTDDQECLDSLRMYSKSAWHSVDITNTTQDELSELFLDSESLTELHLTINIHSDKRKYWAYSLGLSLAESKSLTTFRLTVNSYADTSGTTWGHGVGRGLAKSKSLTTFSLTVHNYNETSGAWGHGVGHALAESESLTTFSLTVHSYAETSGAWGYSVGDGVAKSKSLTTFSLTVHSYAETTGAWGHGVGHALAKSKSLTTFSLTVHSYTGTSGAWEHGVGDGVAKSKSLTTFSLTVHSYTGTSGAWEHGVGDGVAKSKSLTTFSLTVHSYAETIGAWGHSVGHALAESKSLTTFSLTVHSYAETTGAWGYGVGDGVAESKSLTTFSLTVHSYTDTRGDWGYGVGDGVAKSKSLSTFNLTVNSYADTTADWVHSLDCSLAKSTSLATIRVAVNNHSKRSKDLGCILCKHLAEIKSLTSLSVSVSLYGEDNVC</sequence>
<proteinExistence type="predicted"/>
<name>A0A9W9ZRA9_9CNID</name>
<organism evidence="4 5">
    <name type="scientific">Desmophyllum pertusum</name>
    <dbReference type="NCBI Taxonomy" id="174260"/>
    <lineage>
        <taxon>Eukaryota</taxon>
        <taxon>Metazoa</taxon>
        <taxon>Cnidaria</taxon>
        <taxon>Anthozoa</taxon>
        <taxon>Hexacorallia</taxon>
        <taxon>Scleractinia</taxon>
        <taxon>Caryophylliina</taxon>
        <taxon>Caryophylliidae</taxon>
        <taxon>Desmophyllum</taxon>
    </lineage>
</organism>
<dbReference type="Proteomes" id="UP001163046">
    <property type="component" value="Unassembled WGS sequence"/>
</dbReference>
<gene>
    <name evidence="4" type="primary">Nlrp10_1</name>
    <name evidence="4" type="ORF">OS493_008659</name>
</gene>
<dbReference type="SUPFAM" id="SSF52047">
    <property type="entry name" value="RNI-like"/>
    <property type="match status" value="2"/>
</dbReference>
<dbReference type="Pfam" id="PF05729">
    <property type="entry name" value="NACHT"/>
    <property type="match status" value="1"/>
</dbReference>
<dbReference type="GO" id="GO:0005524">
    <property type="term" value="F:ATP binding"/>
    <property type="evidence" value="ECO:0007669"/>
    <property type="project" value="UniProtKB-KW"/>
</dbReference>
<keyword evidence="1" id="KW-0547">Nucleotide-binding</keyword>